<dbReference type="OrthoDB" id="2560571at2"/>
<dbReference type="EMBL" id="FOAP01000006">
    <property type="protein sequence ID" value="SEL42957.1"/>
    <property type="molecule type" value="Genomic_DNA"/>
</dbReference>
<dbReference type="PANTHER" id="PTHR20883:SF49">
    <property type="entry name" value="PHYTANOYL-COA DIOXYGENASE"/>
    <property type="match status" value="1"/>
</dbReference>
<name>A0A1H7Q6N9_STIAU</name>
<dbReference type="AlphaFoldDB" id="A0A1H7Q6N9"/>
<dbReference type="SUPFAM" id="SSF51197">
    <property type="entry name" value="Clavaminate synthase-like"/>
    <property type="match status" value="1"/>
</dbReference>
<gene>
    <name evidence="1" type="ORF">SAMN05444354_10612</name>
</gene>
<proteinExistence type="predicted"/>
<keyword evidence="2" id="KW-1185">Reference proteome</keyword>
<dbReference type="GO" id="GO:0016706">
    <property type="term" value="F:2-oxoglutarate-dependent dioxygenase activity"/>
    <property type="evidence" value="ECO:0007669"/>
    <property type="project" value="UniProtKB-ARBA"/>
</dbReference>
<organism evidence="1 2">
    <name type="scientific">Stigmatella aurantiaca</name>
    <dbReference type="NCBI Taxonomy" id="41"/>
    <lineage>
        <taxon>Bacteria</taxon>
        <taxon>Pseudomonadati</taxon>
        <taxon>Myxococcota</taxon>
        <taxon>Myxococcia</taxon>
        <taxon>Myxococcales</taxon>
        <taxon>Cystobacterineae</taxon>
        <taxon>Archangiaceae</taxon>
        <taxon>Stigmatella</taxon>
    </lineage>
</organism>
<dbReference type="InterPro" id="IPR008775">
    <property type="entry name" value="Phytyl_CoA_dOase-like"/>
</dbReference>
<dbReference type="RefSeq" id="WP_143101418.1">
    <property type="nucleotide sequence ID" value="NZ_FOAP01000006.1"/>
</dbReference>
<dbReference type="Proteomes" id="UP000182719">
    <property type="component" value="Unassembled WGS sequence"/>
</dbReference>
<evidence type="ECO:0000313" key="1">
    <source>
        <dbReference type="EMBL" id="SEL42957.1"/>
    </source>
</evidence>
<reference evidence="2" key="1">
    <citation type="submission" date="2016-10" db="EMBL/GenBank/DDBJ databases">
        <authorList>
            <person name="Varghese N."/>
            <person name="Submissions S."/>
        </authorList>
    </citation>
    <scope>NUCLEOTIDE SEQUENCE [LARGE SCALE GENOMIC DNA]</scope>
    <source>
        <strain evidence="2">DSM 17044</strain>
    </source>
</reference>
<keyword evidence="1" id="KW-0560">Oxidoreductase</keyword>
<dbReference type="Pfam" id="PF05721">
    <property type="entry name" value="PhyH"/>
    <property type="match status" value="1"/>
</dbReference>
<evidence type="ECO:0000313" key="2">
    <source>
        <dbReference type="Proteomes" id="UP000182719"/>
    </source>
</evidence>
<dbReference type="PANTHER" id="PTHR20883">
    <property type="entry name" value="PHYTANOYL-COA DIOXYGENASE DOMAIN CONTAINING 1"/>
    <property type="match status" value="1"/>
</dbReference>
<dbReference type="Gene3D" id="2.60.120.620">
    <property type="entry name" value="q2cbj1_9rhob like domain"/>
    <property type="match status" value="1"/>
</dbReference>
<sequence>MAAVKTLGRETVETYQRDGAVCIRGLFDPGWVRRAREAIDAVLASPSELAIVASRSDDPGLFVEDFCNWRRIPLLEELARSSPAAAAAGELMGASQVRFFHDHVLVKEPRTRQHTPWHQDQPYYNVDGFQGCSMWLPVDPVPRASTLELVAGSHRGPWFLPRTFLDNQAKWFPEGKLAEMPDIQGAREAFPIVGWALEPGDAVFFHFLTLHGSAGVEGPGRRRVLSLRFLGDDIVHAPRPWRTSPPFPGLEKELPAGARMDHPLFPMVWSHPTRTGGRAG</sequence>
<keyword evidence="1" id="KW-0223">Dioxygenase</keyword>
<protein>
    <submittedName>
        <fullName evidence="1">Ectoine hydroxylase-related dioxygenase, phytanoyl-CoA dioxygenase (PhyH) family</fullName>
    </submittedName>
</protein>
<dbReference type="GO" id="GO:0005506">
    <property type="term" value="F:iron ion binding"/>
    <property type="evidence" value="ECO:0007669"/>
    <property type="project" value="UniProtKB-ARBA"/>
</dbReference>
<accession>A0A1H7Q6N9</accession>